<dbReference type="Pfam" id="PF07973">
    <property type="entry name" value="tRNA_SAD"/>
    <property type="match status" value="1"/>
</dbReference>
<dbReference type="SMART" id="SM00863">
    <property type="entry name" value="tRNA_SAD"/>
    <property type="match status" value="1"/>
</dbReference>
<dbReference type="GO" id="GO:0003676">
    <property type="term" value="F:nucleic acid binding"/>
    <property type="evidence" value="ECO:0007669"/>
    <property type="project" value="InterPro"/>
</dbReference>
<dbReference type="GO" id="GO:0004813">
    <property type="term" value="F:alanine-tRNA ligase activity"/>
    <property type="evidence" value="ECO:0007669"/>
    <property type="project" value="UniProtKB-EC"/>
</dbReference>
<feature type="domain" description="Alanyl-transfer RNA synthetases family profile" evidence="5">
    <location>
        <begin position="1"/>
        <end position="238"/>
    </location>
</feature>
<evidence type="ECO:0000256" key="4">
    <source>
        <dbReference type="ARBA" id="ARBA00022833"/>
    </source>
</evidence>
<dbReference type="InterPro" id="IPR018163">
    <property type="entry name" value="Thr/Ala-tRNA-synth_IIc_edit"/>
</dbReference>
<organism evidence="6 7">
    <name type="scientific">Sporosarcina limicola</name>
    <dbReference type="NCBI Taxonomy" id="34101"/>
    <lineage>
        <taxon>Bacteria</taxon>
        <taxon>Bacillati</taxon>
        <taxon>Bacillota</taxon>
        <taxon>Bacilli</taxon>
        <taxon>Bacillales</taxon>
        <taxon>Caryophanaceae</taxon>
        <taxon>Sporosarcina</taxon>
    </lineage>
</organism>
<dbReference type="SUPFAM" id="SSF50447">
    <property type="entry name" value="Translation proteins"/>
    <property type="match status" value="1"/>
</dbReference>
<dbReference type="InterPro" id="IPR018165">
    <property type="entry name" value="Ala-tRNA-synth_IIc_core"/>
</dbReference>
<evidence type="ECO:0000313" key="7">
    <source>
        <dbReference type="Proteomes" id="UP000658225"/>
    </source>
</evidence>
<accession>A0A927MKG2</accession>
<dbReference type="GO" id="GO:0005737">
    <property type="term" value="C:cytoplasm"/>
    <property type="evidence" value="ECO:0007669"/>
    <property type="project" value="UniProtKB-SubCell"/>
</dbReference>
<dbReference type="Gene3D" id="3.10.310.40">
    <property type="match status" value="1"/>
</dbReference>
<dbReference type="PANTHER" id="PTHR43462">
    <property type="entry name" value="ALANYL-TRNA EDITING PROTEIN"/>
    <property type="match status" value="1"/>
</dbReference>
<dbReference type="InterPro" id="IPR012947">
    <property type="entry name" value="tRNA_SAD"/>
</dbReference>
<dbReference type="InterPro" id="IPR018164">
    <property type="entry name" value="Ala-tRNA-synth_IIc_N"/>
</dbReference>
<dbReference type="PROSITE" id="PS50860">
    <property type="entry name" value="AA_TRNA_LIGASE_II_ALA"/>
    <property type="match status" value="1"/>
</dbReference>
<dbReference type="GO" id="GO:0002161">
    <property type="term" value="F:aminoacyl-tRNA deacylase activity"/>
    <property type="evidence" value="ECO:0007669"/>
    <property type="project" value="UniProtKB-ARBA"/>
</dbReference>
<gene>
    <name evidence="6" type="ORF">H4683_003376</name>
</gene>
<dbReference type="InterPro" id="IPR051335">
    <property type="entry name" value="Alanyl-tRNA_Editing_Enzymes"/>
</dbReference>
<dbReference type="EMBL" id="JADBEL010000023">
    <property type="protein sequence ID" value="MBE1556253.1"/>
    <property type="molecule type" value="Genomic_DNA"/>
</dbReference>
<dbReference type="GO" id="GO:0046872">
    <property type="term" value="F:metal ion binding"/>
    <property type="evidence" value="ECO:0007669"/>
    <property type="project" value="UniProtKB-KW"/>
</dbReference>
<keyword evidence="4" id="KW-0862">Zinc</keyword>
<dbReference type="Pfam" id="PF01411">
    <property type="entry name" value="tRNA-synt_2c"/>
    <property type="match status" value="1"/>
</dbReference>
<keyword evidence="7" id="KW-1185">Reference proteome</keyword>
<dbReference type="EC" id="6.1.1.7" evidence="6"/>
<dbReference type="Proteomes" id="UP000658225">
    <property type="component" value="Unassembled WGS sequence"/>
</dbReference>
<comment type="cofactor">
    <cofactor evidence="1">
        <name>Zn(2+)</name>
        <dbReference type="ChEBI" id="CHEBI:29105"/>
    </cofactor>
</comment>
<keyword evidence="6" id="KW-0436">Ligase</keyword>
<sequence>MLKNRLYYENPYCKTFSSSIVKSSQDTDSNSYVVLENTAFYPTGGGQPYDTGTLNGVRVLNVEEVEGEIRHTMEEVLDSTDEVVGVVDWERRFDHMQQHAGQHILTAAFVELFGFPTVSFHLGKEIVSIDLAVEGVSLEQLDAAEKLANVIIVENRLIETKWVTENELDNYSLRKQLAVSDEIRLVIIPDLDYNGCGGTHPSSTGEVGVLKILSTEKEKRKVRVHFVCGGRVVEQLHKKNRELAATSKLLSAPEDGVAASVEKLLESNHFLEKSLKEMRETILTFEAKDLLNKQEDGIVKASFANRTVQELQKLSKLLVAETADIIVLLVAESDGRLQFVAARGASVETSMKQVASAILPAINGKGGGSDAFVQGGGEPTISADELLQEMVESLEHWPSSM</sequence>
<dbReference type="Gene3D" id="3.30.980.10">
    <property type="entry name" value="Threonyl-trna Synthetase, Chain A, domain 2"/>
    <property type="match status" value="1"/>
</dbReference>
<dbReference type="GO" id="GO:0005524">
    <property type="term" value="F:ATP binding"/>
    <property type="evidence" value="ECO:0007669"/>
    <property type="project" value="InterPro"/>
</dbReference>
<evidence type="ECO:0000256" key="1">
    <source>
        <dbReference type="ARBA" id="ARBA00001947"/>
    </source>
</evidence>
<evidence type="ECO:0000259" key="5">
    <source>
        <dbReference type="PROSITE" id="PS50860"/>
    </source>
</evidence>
<comment type="subcellular location">
    <subcellularLocation>
        <location evidence="2">Cytoplasm</location>
    </subcellularLocation>
</comment>
<dbReference type="AlphaFoldDB" id="A0A927MKG2"/>
<name>A0A927MKG2_9BACL</name>
<keyword evidence="3" id="KW-0479">Metal-binding</keyword>
<dbReference type="GO" id="GO:0006419">
    <property type="term" value="P:alanyl-tRNA aminoacylation"/>
    <property type="evidence" value="ECO:0007669"/>
    <property type="project" value="InterPro"/>
</dbReference>
<dbReference type="InterPro" id="IPR009000">
    <property type="entry name" value="Transl_B-barrel_sf"/>
</dbReference>
<dbReference type="Gene3D" id="2.40.30.130">
    <property type="match status" value="1"/>
</dbReference>
<proteinExistence type="predicted"/>
<evidence type="ECO:0000256" key="3">
    <source>
        <dbReference type="ARBA" id="ARBA00022723"/>
    </source>
</evidence>
<comment type="caution">
    <text evidence="6">The sequence shown here is derived from an EMBL/GenBank/DDBJ whole genome shotgun (WGS) entry which is preliminary data.</text>
</comment>
<protein>
    <submittedName>
        <fullName evidence="6">Alanyl-tRNA synthetase</fullName>
        <ecNumber evidence="6">6.1.1.7</ecNumber>
    </submittedName>
</protein>
<dbReference type="SUPFAM" id="SSF55186">
    <property type="entry name" value="ThrRS/AlaRS common domain"/>
    <property type="match status" value="1"/>
</dbReference>
<dbReference type="PANTHER" id="PTHR43462:SF1">
    <property type="entry name" value="ALANYL-TRNA EDITING PROTEIN AARSD1"/>
    <property type="match status" value="1"/>
</dbReference>
<evidence type="ECO:0000256" key="2">
    <source>
        <dbReference type="ARBA" id="ARBA00004496"/>
    </source>
</evidence>
<reference evidence="6" key="1">
    <citation type="submission" date="2020-10" db="EMBL/GenBank/DDBJ databases">
        <title>Genomic Encyclopedia of Type Strains, Phase IV (KMG-IV): sequencing the most valuable type-strain genomes for metagenomic binning, comparative biology and taxonomic classification.</title>
        <authorList>
            <person name="Goeker M."/>
        </authorList>
    </citation>
    <scope>NUCLEOTIDE SEQUENCE</scope>
    <source>
        <strain evidence="6">DSM 13886</strain>
    </source>
</reference>
<evidence type="ECO:0000313" key="6">
    <source>
        <dbReference type="EMBL" id="MBE1556253.1"/>
    </source>
</evidence>
<dbReference type="RefSeq" id="WP_192599913.1">
    <property type="nucleotide sequence ID" value="NZ_JADBEL010000023.1"/>
</dbReference>